<organism evidence="3 4">
    <name type="scientific">Ditylenchus dipsaci</name>
    <dbReference type="NCBI Taxonomy" id="166011"/>
    <lineage>
        <taxon>Eukaryota</taxon>
        <taxon>Metazoa</taxon>
        <taxon>Ecdysozoa</taxon>
        <taxon>Nematoda</taxon>
        <taxon>Chromadorea</taxon>
        <taxon>Rhabditida</taxon>
        <taxon>Tylenchina</taxon>
        <taxon>Tylenchomorpha</taxon>
        <taxon>Sphaerularioidea</taxon>
        <taxon>Anguinidae</taxon>
        <taxon>Anguininae</taxon>
        <taxon>Ditylenchus</taxon>
    </lineage>
</organism>
<feature type="region of interest" description="Disordered" evidence="1">
    <location>
        <begin position="122"/>
        <end position="141"/>
    </location>
</feature>
<feature type="signal peptide" evidence="2">
    <location>
        <begin position="1"/>
        <end position="25"/>
    </location>
</feature>
<accession>A0A915DSG4</accession>
<name>A0A915DSG4_9BILA</name>
<reference evidence="4" key="1">
    <citation type="submission" date="2022-11" db="UniProtKB">
        <authorList>
            <consortium name="WormBaseParasite"/>
        </authorList>
    </citation>
    <scope>IDENTIFICATION</scope>
</reference>
<proteinExistence type="predicted"/>
<protein>
    <submittedName>
        <fullName evidence="4">Uncharacterized protein</fullName>
    </submittedName>
</protein>
<keyword evidence="3" id="KW-1185">Reference proteome</keyword>
<feature type="compositionally biased region" description="Polar residues" evidence="1">
    <location>
        <begin position="131"/>
        <end position="141"/>
    </location>
</feature>
<sequence length="141" mass="15629">MILRSPSLLIFAISSFLCIWRIAFAAAESSSSASSEETALHPMLARSHSVCLYCQATLEPTSNWRHFQWILDSSALQCNVSGQEYVVSPFVGKSKIREFNARIASSASTLCLKELRIDREPENQECPPKFSSASGFSYTPT</sequence>
<evidence type="ECO:0000256" key="1">
    <source>
        <dbReference type="SAM" id="MobiDB-lite"/>
    </source>
</evidence>
<evidence type="ECO:0000256" key="2">
    <source>
        <dbReference type="SAM" id="SignalP"/>
    </source>
</evidence>
<evidence type="ECO:0000313" key="4">
    <source>
        <dbReference type="WBParaSite" id="jg22448"/>
    </source>
</evidence>
<dbReference type="Proteomes" id="UP000887574">
    <property type="component" value="Unplaced"/>
</dbReference>
<feature type="chain" id="PRO_5037908312" evidence="2">
    <location>
        <begin position="26"/>
        <end position="141"/>
    </location>
</feature>
<dbReference type="AlphaFoldDB" id="A0A915DSG4"/>
<dbReference type="WBParaSite" id="jg22448">
    <property type="protein sequence ID" value="jg22448"/>
    <property type="gene ID" value="jg22448"/>
</dbReference>
<keyword evidence="2" id="KW-0732">Signal</keyword>
<evidence type="ECO:0000313" key="3">
    <source>
        <dbReference type="Proteomes" id="UP000887574"/>
    </source>
</evidence>